<dbReference type="SUPFAM" id="SSF51338">
    <property type="entry name" value="Composite domain of metallo-dependent hydrolases"/>
    <property type="match status" value="1"/>
</dbReference>
<feature type="domain" description="Amidohydrolase-related" evidence="1">
    <location>
        <begin position="72"/>
        <end position="393"/>
    </location>
</feature>
<keyword evidence="3" id="KW-1185">Reference proteome</keyword>
<dbReference type="RefSeq" id="WP_109663152.1">
    <property type="nucleotide sequence ID" value="NZ_QGEG01000002.1"/>
</dbReference>
<sequence length="407" mass="44357">MRLTAILFFLTITMGLSAQNIYIKNVKIFDGVNNNIMNASAIKLKGKTIEWVGKQLDNDPSGYEMIDGQGYYLMPGMIDAHTHISNFKAAERALKSGVTTVRSASTKFYQDVTLGNLSKQGVIPGPDFVSAGIYVTPNLGETILADVRLSNLSKGVRSEEALRQLVRINAERGVGIIKTRGTERAGLPETDPRQQTYTREQLSIVVDEAAKHNLKVMVHAHGDEGGRAAVEAGALSIEHGTFLSKETLELMKKKGTFLVPTFITIEDLKVPGGEYSNPTLELRGRFMLVEAEKTIRDALAIGVKMATGADNDYSAESTTRVSLEAEHFVRLGMTNFQALQASTKIGAELLGLDHKIGTLESGKEADMILLPNNPLEDIVALQDVLMVISNGQVALKRIPFALGKEDR</sequence>
<dbReference type="GO" id="GO:0016810">
    <property type="term" value="F:hydrolase activity, acting on carbon-nitrogen (but not peptide) bonds"/>
    <property type="evidence" value="ECO:0007669"/>
    <property type="project" value="InterPro"/>
</dbReference>
<accession>A0A316KYF4</accession>
<comment type="caution">
    <text evidence="2">The sequence shown here is derived from an EMBL/GenBank/DDBJ whole genome shotgun (WGS) entry which is preliminary data.</text>
</comment>
<dbReference type="Pfam" id="PF01979">
    <property type="entry name" value="Amidohydro_1"/>
    <property type="match status" value="1"/>
</dbReference>
<evidence type="ECO:0000313" key="2">
    <source>
        <dbReference type="EMBL" id="PWL38874.1"/>
    </source>
</evidence>
<evidence type="ECO:0000259" key="1">
    <source>
        <dbReference type="Pfam" id="PF01979"/>
    </source>
</evidence>
<name>A0A316KYF4_9FLAO</name>
<gene>
    <name evidence="2" type="ORF">DKG77_11595</name>
</gene>
<reference evidence="2 3" key="1">
    <citation type="submission" date="2018-05" db="EMBL/GenBank/DDBJ databases">
        <title>Complete genome sequence of Flagellimonas aquimarina ECD12 isolated from seaweed Ecklonia cava.</title>
        <authorList>
            <person name="Choi S."/>
            <person name="Seong C."/>
        </authorList>
    </citation>
    <scope>NUCLEOTIDE SEQUENCE [LARGE SCALE GENOMIC DNA]</scope>
    <source>
        <strain evidence="2 3">ECD12</strain>
    </source>
</reference>
<dbReference type="EMBL" id="QGEG01000002">
    <property type="protein sequence ID" value="PWL38874.1"/>
    <property type="molecule type" value="Genomic_DNA"/>
</dbReference>
<dbReference type="InterPro" id="IPR032466">
    <property type="entry name" value="Metal_Hydrolase"/>
</dbReference>
<dbReference type="Gene3D" id="3.20.20.140">
    <property type="entry name" value="Metal-dependent hydrolases"/>
    <property type="match status" value="1"/>
</dbReference>
<dbReference type="InterPro" id="IPR011059">
    <property type="entry name" value="Metal-dep_hydrolase_composite"/>
</dbReference>
<dbReference type="AlphaFoldDB" id="A0A316KYF4"/>
<dbReference type="CDD" id="cd01299">
    <property type="entry name" value="Met_dep_hydrolase_A"/>
    <property type="match status" value="1"/>
</dbReference>
<proteinExistence type="predicted"/>
<dbReference type="PANTHER" id="PTHR43135">
    <property type="entry name" value="ALPHA-D-RIBOSE 1-METHYLPHOSPHONATE 5-TRIPHOSPHATE DIPHOSPHATASE"/>
    <property type="match status" value="1"/>
</dbReference>
<dbReference type="InterPro" id="IPR051781">
    <property type="entry name" value="Metallo-dep_Hydrolase"/>
</dbReference>
<dbReference type="SUPFAM" id="SSF51556">
    <property type="entry name" value="Metallo-dependent hydrolases"/>
    <property type="match status" value="1"/>
</dbReference>
<dbReference type="Gene3D" id="2.30.40.10">
    <property type="entry name" value="Urease, subunit C, domain 1"/>
    <property type="match status" value="1"/>
</dbReference>
<dbReference type="OrthoDB" id="9797498at2"/>
<evidence type="ECO:0000313" key="3">
    <source>
        <dbReference type="Proteomes" id="UP000245762"/>
    </source>
</evidence>
<dbReference type="InterPro" id="IPR057744">
    <property type="entry name" value="OTAase-like"/>
</dbReference>
<organism evidence="2 3">
    <name type="scientific">Flagellimonas aquimarina</name>
    <dbReference type="NCBI Taxonomy" id="2201895"/>
    <lineage>
        <taxon>Bacteria</taxon>
        <taxon>Pseudomonadati</taxon>
        <taxon>Bacteroidota</taxon>
        <taxon>Flavobacteriia</taxon>
        <taxon>Flavobacteriales</taxon>
        <taxon>Flavobacteriaceae</taxon>
        <taxon>Flagellimonas</taxon>
    </lineage>
</organism>
<protein>
    <recommendedName>
        <fullName evidence="1">Amidohydrolase-related domain-containing protein</fullName>
    </recommendedName>
</protein>
<dbReference type="Proteomes" id="UP000245762">
    <property type="component" value="Unassembled WGS sequence"/>
</dbReference>
<dbReference type="PANTHER" id="PTHR43135:SF3">
    <property type="entry name" value="ALPHA-D-RIBOSE 1-METHYLPHOSPHONATE 5-TRIPHOSPHATE DIPHOSPHATASE"/>
    <property type="match status" value="1"/>
</dbReference>
<dbReference type="InterPro" id="IPR006680">
    <property type="entry name" value="Amidohydro-rel"/>
</dbReference>